<keyword evidence="1" id="KW-0175">Coiled coil</keyword>
<evidence type="ECO:0000256" key="2">
    <source>
        <dbReference type="SAM" id="MobiDB-lite"/>
    </source>
</evidence>
<keyword evidence="3" id="KW-0472">Membrane</keyword>
<dbReference type="GO" id="GO:0005261">
    <property type="term" value="F:monoatomic cation channel activity"/>
    <property type="evidence" value="ECO:0007669"/>
    <property type="project" value="TreeGrafter"/>
</dbReference>
<reference evidence="5" key="1">
    <citation type="submission" date="2016-11" db="UniProtKB">
        <authorList>
            <consortium name="WormBaseParasite"/>
        </authorList>
    </citation>
    <scope>IDENTIFICATION</scope>
</reference>
<dbReference type="GO" id="GO:0005886">
    <property type="term" value="C:plasma membrane"/>
    <property type="evidence" value="ECO:0007669"/>
    <property type="project" value="TreeGrafter"/>
</dbReference>
<dbReference type="Proteomes" id="UP000095280">
    <property type="component" value="Unplaced"/>
</dbReference>
<dbReference type="InterPro" id="IPR050927">
    <property type="entry name" value="TRPM"/>
</dbReference>
<sequence>MAKTSNASVRKLIEYSLEYGSKDAQPPLGLDPPELLRLTWTRQFSAAIEFVNKRSGQLRKVDLGLDFEGRTAVHYSAGCADGEALLELLVTGVGANCLLDEDEDGVTPFHLSARYHSSEQFDKNLVPFVSNTGATVFEVAAEVLSADSLKSYILDFQLDGRRNTVLHYAAAVEGSSLLLDAIDIIRNAGKSPKACLRYRNNDSKNVFDIAAEHCRADTLKSLVSKSGIQLSDDEIKGISHCLAKNKNATFDVFKNLSEQLQLPNDKYDWIGWRNQSDETVLQVAAANCYDQGTLWKLFEHAPDEEIAGPKYYEHRRKDVDSNGNTLWHYLAKNRLAESVMLSAKCYEKLGESIFQTNFWTWANNDKKTVLHVAAENFSAQTMKQLFDRFGQDCIELRDNNGDTVMHCLARNATAALEIFALSKYGGPRCLKWKNNLDRTVLDIAESSNNSAERLVWISEGYTVYRWDLTDSTKKLMRMSECYDKILADETESVKHIQQRQPASEVMQDSMQEDTENNAEQTKTAQDEERNETNGEKEKSRAICSAFQKFGTNCLSWENGDGITLLQVAVEYAKLKNLIGPLEKLLRMPGRDLLHLTVPGGMHKGATCLHFACKAEHKANIKYLIDEQLQLSAETDSGWSCIGFALENYTIDQIERNLSTLKIKIEGAELWRLIDPAKRALALPDRSTARQVCKDTTEKSKLAGHGSSLALLIEAFEMDNSNVLRSAFCLNKITDKEERLLLKHLENSTGYEGLFSGEELSDAHCELSIIDAAVFEFEKRKIKEEILPDLLLTRQFELIPACVSLLIRLKTMVYRSKGKVGQEKLLGLYMYNKVTGITVNALDGLYNNADRNGKRLLMKYMRGKLPSEDAPREKQGPKFPCRPAAKEGKVKYCTVMEMIEDAAINDLFATDCVYHLVQKNWSSKLRGDKGGRRCRGTNFTANLRFGFHFASFIAFMIYFAWYVTDFPKTFQYWPPDLVLVAYAASLTMQEFTEFLRRSKVVNVYTACGIRHCPVYVRDTFNFFDCLALLFMWAGLVLKLLMWGCLPGNPRAPGLCVISSGKFIQANAARGLTNEPLVPIQVQYTCQMILSSSFLLWGFRSVSFFNRFQRIGPVISMLRSLIIQDLFPFLLIILVIFYSFGVFFFNLLFPAVTATPSSTNTTEYQLNAALQIITMPLNLMFTNFDRTGFESADAEKSQTVGSIAHAVGNRWFNNLMLFIFLILSNIVMLNLLIARFNLTVIKMHSKALGIWRTTYYEMLQEYKNISFLPPPFSFLEYPIRICLWCCKRIAQKKNKVASGKTCFYWFPSEYPDEYREFLKFQATQLRSIRPSLSLEVTRNKSDTDILMAHTENVSAATVRELQECLQRLETKVEAIEENRANRKKQRSERHKQRKKDLSKIISKLEQLAPNQNSSRD</sequence>
<dbReference type="SMART" id="SM00248">
    <property type="entry name" value="ANK"/>
    <property type="match status" value="6"/>
</dbReference>
<keyword evidence="3" id="KW-1133">Transmembrane helix</keyword>
<dbReference type="WBParaSite" id="maker-uti_cns_0003561-snap-gene-0.9-mRNA-1">
    <property type="protein sequence ID" value="maker-uti_cns_0003561-snap-gene-0.9-mRNA-1"/>
    <property type="gene ID" value="maker-uti_cns_0003561-snap-gene-0.9"/>
</dbReference>
<dbReference type="InterPro" id="IPR036770">
    <property type="entry name" value="Ankyrin_rpt-contain_sf"/>
</dbReference>
<protein>
    <submittedName>
        <fullName evidence="5">Ion_trans domain-containing protein</fullName>
    </submittedName>
</protein>
<feature type="region of interest" description="Disordered" evidence="2">
    <location>
        <begin position="496"/>
        <end position="537"/>
    </location>
</feature>
<dbReference type="SUPFAM" id="SSF48403">
    <property type="entry name" value="Ankyrin repeat"/>
    <property type="match status" value="2"/>
</dbReference>
<organism evidence="4 5">
    <name type="scientific">Macrostomum lignano</name>
    <dbReference type="NCBI Taxonomy" id="282301"/>
    <lineage>
        <taxon>Eukaryota</taxon>
        <taxon>Metazoa</taxon>
        <taxon>Spiralia</taxon>
        <taxon>Lophotrochozoa</taxon>
        <taxon>Platyhelminthes</taxon>
        <taxon>Rhabditophora</taxon>
        <taxon>Macrostomorpha</taxon>
        <taxon>Macrostomida</taxon>
        <taxon>Macrostomidae</taxon>
        <taxon>Macrostomum</taxon>
    </lineage>
</organism>
<feature type="compositionally biased region" description="Basic and acidic residues" evidence="2">
    <location>
        <begin position="524"/>
        <end position="537"/>
    </location>
</feature>
<evidence type="ECO:0000313" key="5">
    <source>
        <dbReference type="WBParaSite" id="maker-uti_cns_0003561-snap-gene-0.9-mRNA-1"/>
    </source>
</evidence>
<dbReference type="GO" id="GO:0030001">
    <property type="term" value="P:metal ion transport"/>
    <property type="evidence" value="ECO:0007669"/>
    <property type="project" value="TreeGrafter"/>
</dbReference>
<name>A0A1I8GXE3_9PLAT</name>
<proteinExistence type="predicted"/>
<dbReference type="PANTHER" id="PTHR13800:SF1">
    <property type="entry name" value="TRANSIENT RECEPTOR POTENTIAL CATION CHANNEL TRPM"/>
    <property type="match status" value="1"/>
</dbReference>
<feature type="transmembrane region" description="Helical" evidence="3">
    <location>
        <begin position="1213"/>
        <end position="1234"/>
    </location>
</feature>
<feature type="transmembrane region" description="Helical" evidence="3">
    <location>
        <begin position="944"/>
        <end position="962"/>
    </location>
</feature>
<keyword evidence="4" id="KW-1185">Reference proteome</keyword>
<keyword evidence="3" id="KW-0812">Transmembrane</keyword>
<evidence type="ECO:0000256" key="1">
    <source>
        <dbReference type="SAM" id="Coils"/>
    </source>
</evidence>
<feature type="compositionally biased region" description="Polar residues" evidence="2">
    <location>
        <begin position="498"/>
        <end position="509"/>
    </location>
</feature>
<dbReference type="PANTHER" id="PTHR13800">
    <property type="entry name" value="TRANSIENT RECEPTOR POTENTIAL CATION CHANNEL, SUBFAMILY M, MEMBER 6"/>
    <property type="match status" value="1"/>
</dbReference>
<feature type="transmembrane region" description="Helical" evidence="3">
    <location>
        <begin position="1019"/>
        <end position="1041"/>
    </location>
</feature>
<evidence type="ECO:0000256" key="3">
    <source>
        <dbReference type="SAM" id="Phobius"/>
    </source>
</evidence>
<accession>A0A1I8GXE3</accession>
<feature type="transmembrane region" description="Helical" evidence="3">
    <location>
        <begin position="1124"/>
        <end position="1147"/>
    </location>
</feature>
<dbReference type="InterPro" id="IPR002110">
    <property type="entry name" value="Ankyrin_rpt"/>
</dbReference>
<feature type="coiled-coil region" evidence="1">
    <location>
        <begin position="1356"/>
        <end position="1405"/>
    </location>
</feature>
<evidence type="ECO:0000313" key="4">
    <source>
        <dbReference type="Proteomes" id="UP000095280"/>
    </source>
</evidence>
<dbReference type="Gene3D" id="1.25.40.20">
    <property type="entry name" value="Ankyrin repeat-containing domain"/>
    <property type="match status" value="3"/>
</dbReference>